<evidence type="ECO:0000256" key="1">
    <source>
        <dbReference type="SAM" id="MobiDB-lite"/>
    </source>
</evidence>
<evidence type="ECO:0000313" key="3">
    <source>
        <dbReference type="Proteomes" id="UP000298030"/>
    </source>
</evidence>
<sequence>MSVWETPDERVLHPLRNGVLNNPAPPSTTARAHSLVNRLDRSLRNRDPRPQVLSTPPLFLLPRPSAVPRSTADNHPYLQVQTADNTFATPELTSGFQRLPHTLLHISPSLPNLRTRSRPTMSTHPPDNDHLDLLAPACLSIS</sequence>
<evidence type="ECO:0000313" key="2">
    <source>
        <dbReference type="EMBL" id="TEB25364.1"/>
    </source>
</evidence>
<dbReference type="AlphaFoldDB" id="A0A4Y7SUT1"/>
<feature type="compositionally biased region" description="Polar residues" evidence="1">
    <location>
        <begin position="109"/>
        <end position="125"/>
    </location>
</feature>
<feature type="region of interest" description="Disordered" evidence="1">
    <location>
        <begin position="109"/>
        <end position="131"/>
    </location>
</feature>
<comment type="caution">
    <text evidence="2">The sequence shown here is derived from an EMBL/GenBank/DDBJ whole genome shotgun (WGS) entry which is preliminary data.</text>
</comment>
<reference evidence="2 3" key="1">
    <citation type="journal article" date="2019" name="Nat. Ecol. Evol.">
        <title>Megaphylogeny resolves global patterns of mushroom evolution.</title>
        <authorList>
            <person name="Varga T."/>
            <person name="Krizsan K."/>
            <person name="Foldi C."/>
            <person name="Dima B."/>
            <person name="Sanchez-Garcia M."/>
            <person name="Sanchez-Ramirez S."/>
            <person name="Szollosi G.J."/>
            <person name="Szarkandi J.G."/>
            <person name="Papp V."/>
            <person name="Albert L."/>
            <person name="Andreopoulos W."/>
            <person name="Angelini C."/>
            <person name="Antonin V."/>
            <person name="Barry K.W."/>
            <person name="Bougher N.L."/>
            <person name="Buchanan P."/>
            <person name="Buyck B."/>
            <person name="Bense V."/>
            <person name="Catcheside P."/>
            <person name="Chovatia M."/>
            <person name="Cooper J."/>
            <person name="Damon W."/>
            <person name="Desjardin D."/>
            <person name="Finy P."/>
            <person name="Geml J."/>
            <person name="Haridas S."/>
            <person name="Hughes K."/>
            <person name="Justo A."/>
            <person name="Karasinski D."/>
            <person name="Kautmanova I."/>
            <person name="Kiss B."/>
            <person name="Kocsube S."/>
            <person name="Kotiranta H."/>
            <person name="LaButti K.M."/>
            <person name="Lechner B.E."/>
            <person name="Liimatainen K."/>
            <person name="Lipzen A."/>
            <person name="Lukacs Z."/>
            <person name="Mihaltcheva S."/>
            <person name="Morgado L.N."/>
            <person name="Niskanen T."/>
            <person name="Noordeloos M.E."/>
            <person name="Ohm R.A."/>
            <person name="Ortiz-Santana B."/>
            <person name="Ovrebo C."/>
            <person name="Racz N."/>
            <person name="Riley R."/>
            <person name="Savchenko A."/>
            <person name="Shiryaev A."/>
            <person name="Soop K."/>
            <person name="Spirin V."/>
            <person name="Szebenyi C."/>
            <person name="Tomsovsky M."/>
            <person name="Tulloss R.E."/>
            <person name="Uehling J."/>
            <person name="Grigoriev I.V."/>
            <person name="Vagvolgyi C."/>
            <person name="Papp T."/>
            <person name="Martin F.M."/>
            <person name="Miettinen O."/>
            <person name="Hibbett D.S."/>
            <person name="Nagy L.G."/>
        </authorList>
    </citation>
    <scope>NUCLEOTIDE SEQUENCE [LARGE SCALE GENOMIC DNA]</scope>
    <source>
        <strain evidence="2 3">FP101781</strain>
    </source>
</reference>
<dbReference type="Proteomes" id="UP000298030">
    <property type="component" value="Unassembled WGS sequence"/>
</dbReference>
<accession>A0A4Y7SUT1</accession>
<dbReference type="EMBL" id="QPFP01000057">
    <property type="protein sequence ID" value="TEB25364.1"/>
    <property type="molecule type" value="Genomic_DNA"/>
</dbReference>
<gene>
    <name evidence="2" type="ORF">FA13DRAFT_1166376</name>
</gene>
<organism evidence="2 3">
    <name type="scientific">Coprinellus micaceus</name>
    <name type="common">Glistening ink-cap mushroom</name>
    <name type="synonym">Coprinus micaceus</name>
    <dbReference type="NCBI Taxonomy" id="71717"/>
    <lineage>
        <taxon>Eukaryota</taxon>
        <taxon>Fungi</taxon>
        <taxon>Dikarya</taxon>
        <taxon>Basidiomycota</taxon>
        <taxon>Agaricomycotina</taxon>
        <taxon>Agaricomycetes</taxon>
        <taxon>Agaricomycetidae</taxon>
        <taxon>Agaricales</taxon>
        <taxon>Agaricineae</taxon>
        <taxon>Psathyrellaceae</taxon>
        <taxon>Coprinellus</taxon>
    </lineage>
</organism>
<protein>
    <submittedName>
        <fullName evidence="2">Uncharacterized protein</fullName>
    </submittedName>
</protein>
<proteinExistence type="predicted"/>
<name>A0A4Y7SUT1_COPMI</name>
<keyword evidence="3" id="KW-1185">Reference proteome</keyword>